<organism evidence="2 3">
    <name type="scientific">Piscinibacter koreensis</name>
    <dbReference type="NCBI Taxonomy" id="2742824"/>
    <lineage>
        <taxon>Bacteria</taxon>
        <taxon>Pseudomonadati</taxon>
        <taxon>Pseudomonadota</taxon>
        <taxon>Betaproteobacteria</taxon>
        <taxon>Burkholderiales</taxon>
        <taxon>Sphaerotilaceae</taxon>
        <taxon>Piscinibacter</taxon>
    </lineage>
</organism>
<dbReference type="SUPFAM" id="SSF51905">
    <property type="entry name" value="FAD/NAD(P)-binding domain"/>
    <property type="match status" value="1"/>
</dbReference>
<dbReference type="PANTHER" id="PTHR42923">
    <property type="entry name" value="PROTOPORPHYRINOGEN OXIDASE"/>
    <property type="match status" value="1"/>
</dbReference>
<sequence>MHGDDARALDGAWVGLSHERGHRLRGAAASTGAAPVPALQRRCAVIVVGAGVAGLAAARALTQAGIDDVHVFDVEDGAGGNSRGLSINGLRCPLGAHYLPVPDEDNAEAIELLEAFGVRSTRGGRAVYDERHLVHSPQERLHVGGQWVEGLLPPVEALPLAERASTTAQYARFSREVDALRAGGRFRIPTASSRWDAELEGFDAITFATWLDRRGYDAPALRWYLDYCCRDDYGAGAATVSAWAGLHYFASRHGFRDPGAGEGGETGEGVLTWPEGNAWLVERMAAPLGARLHAGCVALRIDEGRHAVDVDLWNVAASRVERWTAAHVVTAVPLFVARRIVVEPPPALVAAAAALQYAPWLVVNVALDAPLDDVPGAPPSWDNVVYGSSGLGYVDAGHQSMRPVAERVVLTAYRAFGDGDAAQRATARSRLLAEPWQPHAAALFAEWEAVHPDLQRKARQVRLMRYGHAMSIPVPGVRSSPALAALAAVPGRVQFAHGDLAGYSIFEEALHHGRRAARAVSAARAVAAV</sequence>
<evidence type="ECO:0000259" key="1">
    <source>
        <dbReference type="Pfam" id="PF01593"/>
    </source>
</evidence>
<gene>
    <name evidence="2" type="ORF">HQN59_02580</name>
</gene>
<dbReference type="InterPro" id="IPR050464">
    <property type="entry name" value="Zeta_carotene_desat/Oxidored"/>
</dbReference>
<dbReference type="Gene3D" id="3.50.50.60">
    <property type="entry name" value="FAD/NAD(P)-binding domain"/>
    <property type="match status" value="1"/>
</dbReference>
<protein>
    <submittedName>
        <fullName evidence="2">FAD-dependent oxidoreductase</fullName>
    </submittedName>
</protein>
<name>A0A7Y6TV45_9BURK</name>
<dbReference type="Proteomes" id="UP000529637">
    <property type="component" value="Unassembled WGS sequence"/>
</dbReference>
<dbReference type="EMBL" id="JABWMJ010000001">
    <property type="protein sequence ID" value="NUZ04638.1"/>
    <property type="molecule type" value="Genomic_DNA"/>
</dbReference>
<dbReference type="InterPro" id="IPR002937">
    <property type="entry name" value="Amino_oxidase"/>
</dbReference>
<dbReference type="Pfam" id="PF01593">
    <property type="entry name" value="Amino_oxidase"/>
    <property type="match status" value="1"/>
</dbReference>
<dbReference type="GO" id="GO:0016491">
    <property type="term" value="F:oxidoreductase activity"/>
    <property type="evidence" value="ECO:0007669"/>
    <property type="project" value="InterPro"/>
</dbReference>
<proteinExistence type="predicted"/>
<reference evidence="2 3" key="1">
    <citation type="submission" date="2020-06" db="EMBL/GenBank/DDBJ databases">
        <title>Schlegella sp. ID0723 isolated from air conditioner.</title>
        <authorList>
            <person name="Kim D.Y."/>
            <person name="Kim D.-U."/>
        </authorList>
    </citation>
    <scope>NUCLEOTIDE SEQUENCE [LARGE SCALE GENOMIC DNA]</scope>
    <source>
        <strain evidence="2 3">ID0723</strain>
    </source>
</reference>
<feature type="domain" description="Amine oxidase" evidence="1">
    <location>
        <begin position="52"/>
        <end position="520"/>
    </location>
</feature>
<dbReference type="AlphaFoldDB" id="A0A7Y6TV45"/>
<accession>A0A7Y6TV45</accession>
<evidence type="ECO:0000313" key="2">
    <source>
        <dbReference type="EMBL" id="NUZ04638.1"/>
    </source>
</evidence>
<dbReference type="PANTHER" id="PTHR42923:SF39">
    <property type="entry name" value="AMINO OXIDASE"/>
    <property type="match status" value="1"/>
</dbReference>
<keyword evidence="3" id="KW-1185">Reference proteome</keyword>
<comment type="caution">
    <text evidence="2">The sequence shown here is derived from an EMBL/GenBank/DDBJ whole genome shotgun (WGS) entry which is preliminary data.</text>
</comment>
<evidence type="ECO:0000313" key="3">
    <source>
        <dbReference type="Proteomes" id="UP000529637"/>
    </source>
</evidence>
<dbReference type="InterPro" id="IPR036188">
    <property type="entry name" value="FAD/NAD-bd_sf"/>
</dbReference>